<sequence>MIEDALRYQTQGDDWLKRVAIGGGVLFLGFLLVPLFTFQGYMLEVMRRVMRGETETPPAWGDLDLVETTVDGVRHTVVVLGYGLALLVVLAVPGVVMFVGIAGESGALAVLGVLVGGLVYLAGVLAMAAVLPVATGNFVKEDSIAAGFDLDVLRAVVTNRTMLMAVLMAFAVNIIVSAVSSVLGFTIVGYLLVPFVAFVGQSGIMYIWAEGFADAYEEEYGEPPLAPEAGFGAGTDATTGVRDESTDRVAGETDDDSATGWDDDSTSAWDDDSTGDWDDTGDDRY</sequence>
<gene>
    <name evidence="3" type="ORF">KTS37_02005</name>
</gene>
<evidence type="ECO:0000313" key="3">
    <source>
        <dbReference type="EMBL" id="MBV0900550.1"/>
    </source>
</evidence>
<name>A0AA41KB44_9EURY</name>
<feature type="transmembrane region" description="Helical" evidence="2">
    <location>
        <begin position="163"/>
        <end position="183"/>
    </location>
</feature>
<feature type="region of interest" description="Disordered" evidence="1">
    <location>
        <begin position="224"/>
        <end position="285"/>
    </location>
</feature>
<dbReference type="Pfam" id="PF13197">
    <property type="entry name" value="DUF4013"/>
    <property type="match status" value="1"/>
</dbReference>
<feature type="transmembrane region" description="Helical" evidence="2">
    <location>
        <begin position="20"/>
        <end position="41"/>
    </location>
</feature>
<dbReference type="Proteomes" id="UP001166304">
    <property type="component" value="Unassembled WGS sequence"/>
</dbReference>
<evidence type="ECO:0000256" key="1">
    <source>
        <dbReference type="SAM" id="MobiDB-lite"/>
    </source>
</evidence>
<feature type="transmembrane region" description="Helical" evidence="2">
    <location>
        <begin position="189"/>
        <end position="209"/>
    </location>
</feature>
<feature type="compositionally biased region" description="Basic and acidic residues" evidence="1">
    <location>
        <begin position="241"/>
        <end position="251"/>
    </location>
</feature>
<evidence type="ECO:0000313" key="4">
    <source>
        <dbReference type="Proteomes" id="UP001166304"/>
    </source>
</evidence>
<dbReference type="InterPro" id="IPR025098">
    <property type="entry name" value="DUF4013"/>
</dbReference>
<feature type="transmembrane region" description="Helical" evidence="2">
    <location>
        <begin position="77"/>
        <end position="101"/>
    </location>
</feature>
<dbReference type="RefSeq" id="WP_162412159.1">
    <property type="nucleotide sequence ID" value="NZ_JAHQXE010000001.1"/>
</dbReference>
<proteinExistence type="predicted"/>
<feature type="compositionally biased region" description="Acidic residues" evidence="1">
    <location>
        <begin position="252"/>
        <end position="285"/>
    </location>
</feature>
<keyword evidence="2" id="KW-0812">Transmembrane</keyword>
<reference evidence="3" key="1">
    <citation type="submission" date="2021-06" db="EMBL/GenBank/DDBJ databases">
        <title>New haloarchaea isolates fom saline soil.</title>
        <authorList>
            <person name="Duran-Viseras A."/>
            <person name="Sanchez-Porro C.S."/>
            <person name="Ventosa A."/>
        </authorList>
    </citation>
    <scope>NUCLEOTIDE SEQUENCE</scope>
    <source>
        <strain evidence="3">JCM 18369</strain>
    </source>
</reference>
<keyword evidence="2" id="KW-1133">Transmembrane helix</keyword>
<organism evidence="3 4">
    <name type="scientific">Haloarcula salina</name>
    <dbReference type="NCBI Taxonomy" id="1429914"/>
    <lineage>
        <taxon>Archaea</taxon>
        <taxon>Methanobacteriati</taxon>
        <taxon>Methanobacteriota</taxon>
        <taxon>Stenosarchaea group</taxon>
        <taxon>Halobacteria</taxon>
        <taxon>Halobacteriales</taxon>
        <taxon>Haloarculaceae</taxon>
        <taxon>Haloarcula</taxon>
    </lineage>
</organism>
<keyword evidence="4" id="KW-1185">Reference proteome</keyword>
<evidence type="ECO:0000256" key="2">
    <source>
        <dbReference type="SAM" id="Phobius"/>
    </source>
</evidence>
<keyword evidence="2" id="KW-0472">Membrane</keyword>
<feature type="transmembrane region" description="Helical" evidence="2">
    <location>
        <begin position="107"/>
        <end position="131"/>
    </location>
</feature>
<accession>A0AA41KB44</accession>
<dbReference type="AlphaFoldDB" id="A0AA41KB44"/>
<protein>
    <submittedName>
        <fullName evidence="3">DUF4013 domain-containing protein</fullName>
    </submittedName>
</protein>
<dbReference type="EMBL" id="JAHQXE010000001">
    <property type="protein sequence ID" value="MBV0900550.1"/>
    <property type="molecule type" value="Genomic_DNA"/>
</dbReference>
<comment type="caution">
    <text evidence="3">The sequence shown here is derived from an EMBL/GenBank/DDBJ whole genome shotgun (WGS) entry which is preliminary data.</text>
</comment>